<feature type="signal peptide" evidence="3">
    <location>
        <begin position="1"/>
        <end position="27"/>
    </location>
</feature>
<organism evidence="4 5">
    <name type="scientific">Linum trigynum</name>
    <dbReference type="NCBI Taxonomy" id="586398"/>
    <lineage>
        <taxon>Eukaryota</taxon>
        <taxon>Viridiplantae</taxon>
        <taxon>Streptophyta</taxon>
        <taxon>Embryophyta</taxon>
        <taxon>Tracheophyta</taxon>
        <taxon>Spermatophyta</taxon>
        <taxon>Magnoliopsida</taxon>
        <taxon>eudicotyledons</taxon>
        <taxon>Gunneridae</taxon>
        <taxon>Pentapetalae</taxon>
        <taxon>rosids</taxon>
        <taxon>fabids</taxon>
        <taxon>Malpighiales</taxon>
        <taxon>Linaceae</taxon>
        <taxon>Linum</taxon>
    </lineage>
</organism>
<evidence type="ECO:0000313" key="4">
    <source>
        <dbReference type="EMBL" id="CAL1413237.1"/>
    </source>
</evidence>
<accession>A0AAV2GRZ1</accession>
<name>A0AAV2GRZ1_9ROSI</name>
<evidence type="ECO:0000256" key="1">
    <source>
        <dbReference type="ARBA" id="ARBA00006010"/>
    </source>
</evidence>
<evidence type="ECO:0000256" key="2">
    <source>
        <dbReference type="ARBA" id="ARBA00022729"/>
    </source>
</evidence>
<dbReference type="AlphaFoldDB" id="A0AAV2GRZ1"/>
<dbReference type="Proteomes" id="UP001497516">
    <property type="component" value="Chromosome 9"/>
</dbReference>
<dbReference type="InterPro" id="IPR006969">
    <property type="entry name" value="Stig-like"/>
</dbReference>
<dbReference type="PANTHER" id="PTHR33227:SF54">
    <property type="entry name" value="PROTEIN STIG1"/>
    <property type="match status" value="1"/>
</dbReference>
<gene>
    <name evidence="4" type="ORF">LTRI10_LOCUS52484</name>
</gene>
<sequence length="148" mass="16505">MSIFPKLPSTLPTILLLFLLLPLPADGGSGRDRHDHDHRRDPPSSHVNFFRGPRRRQAAWCGDDPVRACSDRERRTTCCFGRVCRDTLRDAGNCGGCGRRCRFGLDCCGGECVDTRNDARHCGACFEECRRFGGRRDCSFGMCDYAAG</sequence>
<evidence type="ECO:0000256" key="3">
    <source>
        <dbReference type="SAM" id="SignalP"/>
    </source>
</evidence>
<proteinExistence type="inferred from homology"/>
<dbReference type="PANTHER" id="PTHR33227">
    <property type="entry name" value="STIGMA-SPECIFIC STIG1-LIKE PROTEIN 3"/>
    <property type="match status" value="1"/>
</dbReference>
<keyword evidence="5" id="KW-1185">Reference proteome</keyword>
<dbReference type="EMBL" id="OZ034822">
    <property type="protein sequence ID" value="CAL1413237.1"/>
    <property type="molecule type" value="Genomic_DNA"/>
</dbReference>
<evidence type="ECO:0000313" key="5">
    <source>
        <dbReference type="Proteomes" id="UP001497516"/>
    </source>
</evidence>
<comment type="similarity">
    <text evidence="1">Belongs to the STIG1 family.</text>
</comment>
<dbReference type="Pfam" id="PF04885">
    <property type="entry name" value="Stig1"/>
    <property type="match status" value="1"/>
</dbReference>
<reference evidence="4 5" key="1">
    <citation type="submission" date="2024-04" db="EMBL/GenBank/DDBJ databases">
        <authorList>
            <person name="Fracassetti M."/>
        </authorList>
    </citation>
    <scope>NUCLEOTIDE SEQUENCE [LARGE SCALE GENOMIC DNA]</scope>
</reference>
<feature type="chain" id="PRO_5043729773" description="Stigma-specific Stig1 family protein" evidence="3">
    <location>
        <begin position="28"/>
        <end position="148"/>
    </location>
</feature>
<protein>
    <recommendedName>
        <fullName evidence="6">Stigma-specific Stig1 family protein</fullName>
    </recommendedName>
</protein>
<evidence type="ECO:0008006" key="6">
    <source>
        <dbReference type="Google" id="ProtNLM"/>
    </source>
</evidence>
<keyword evidence="2 3" id="KW-0732">Signal</keyword>